<evidence type="ECO:0000313" key="2">
    <source>
        <dbReference type="Proteomes" id="UP000325295"/>
    </source>
</evidence>
<reference evidence="1 2" key="1">
    <citation type="submission" date="2019-09" db="EMBL/GenBank/DDBJ databases">
        <title>Complete Genome Sequence of Lactobacillus nenjiangensis SH-Y15, isolated from sauerkraut.</title>
        <authorList>
            <person name="Yang H."/>
        </authorList>
    </citation>
    <scope>NUCLEOTIDE SEQUENCE [LARGE SCALE GENOMIC DNA]</scope>
    <source>
        <strain evidence="1 2">SH-Y15</strain>
    </source>
</reference>
<proteinExistence type="predicted"/>
<name>A0A5P1WZ81_9LACO</name>
<dbReference type="InterPro" id="IPR036390">
    <property type="entry name" value="WH_DNA-bd_sf"/>
</dbReference>
<dbReference type="Pfam" id="PF02082">
    <property type="entry name" value="Rrf2"/>
    <property type="match status" value="1"/>
</dbReference>
<dbReference type="Gene3D" id="1.10.10.10">
    <property type="entry name" value="Winged helix-like DNA-binding domain superfamily/Winged helix DNA-binding domain"/>
    <property type="match status" value="1"/>
</dbReference>
<dbReference type="GO" id="GO:0003700">
    <property type="term" value="F:DNA-binding transcription factor activity"/>
    <property type="evidence" value="ECO:0007669"/>
    <property type="project" value="TreeGrafter"/>
</dbReference>
<organism evidence="1 2">
    <name type="scientific">Paucilactobacillus nenjiangensis</name>
    <dbReference type="NCBI Taxonomy" id="1296540"/>
    <lineage>
        <taxon>Bacteria</taxon>
        <taxon>Bacillati</taxon>
        <taxon>Bacillota</taxon>
        <taxon>Bacilli</taxon>
        <taxon>Lactobacillales</taxon>
        <taxon>Lactobacillaceae</taxon>
        <taxon>Paucilactobacillus</taxon>
    </lineage>
</organism>
<sequence length="155" mass="17371">MKLNQSTEQGVYVVVILALQKGHKPLKSSLLAKTLQVSDSYLKKILRKLVVADVINSVASKEGGFVLNRPINQISFGDVYRAVQDNHAEIKFNHIGNRLFDNVEHVKEGEDKIFEALQNADQAFLTELNQIPMSDLLEAYAISDGAIDWEKQFGE</sequence>
<dbReference type="PROSITE" id="PS51197">
    <property type="entry name" value="HTH_RRF2_2"/>
    <property type="match status" value="1"/>
</dbReference>
<dbReference type="InterPro" id="IPR000944">
    <property type="entry name" value="Tscrpt_reg_Rrf2"/>
</dbReference>
<protein>
    <submittedName>
        <fullName evidence="1">Rrf2 family transcriptional regulator</fullName>
    </submittedName>
</protein>
<dbReference type="RefSeq" id="WP_137601298.1">
    <property type="nucleotide sequence ID" value="NZ_BJEB01000005.1"/>
</dbReference>
<dbReference type="EMBL" id="CP043939">
    <property type="protein sequence ID" value="QER66455.1"/>
    <property type="molecule type" value="Genomic_DNA"/>
</dbReference>
<dbReference type="InterPro" id="IPR036388">
    <property type="entry name" value="WH-like_DNA-bd_sf"/>
</dbReference>
<gene>
    <name evidence="1" type="ORF">F0161_00315</name>
</gene>
<dbReference type="KEGG" id="lnn:F0161_00315"/>
<dbReference type="GO" id="GO:0005829">
    <property type="term" value="C:cytosol"/>
    <property type="evidence" value="ECO:0007669"/>
    <property type="project" value="TreeGrafter"/>
</dbReference>
<dbReference type="SUPFAM" id="SSF46785">
    <property type="entry name" value="Winged helix' DNA-binding domain"/>
    <property type="match status" value="1"/>
</dbReference>
<dbReference type="AlphaFoldDB" id="A0A5P1WZ81"/>
<dbReference type="Proteomes" id="UP000325295">
    <property type="component" value="Chromosome"/>
</dbReference>
<dbReference type="PANTHER" id="PTHR33221">
    <property type="entry name" value="WINGED HELIX-TURN-HELIX TRANSCRIPTIONAL REGULATOR, RRF2 FAMILY"/>
    <property type="match status" value="1"/>
</dbReference>
<dbReference type="PANTHER" id="PTHR33221:SF9">
    <property type="entry name" value="RRF2 FAMILY PROTEIN"/>
    <property type="match status" value="1"/>
</dbReference>
<dbReference type="OrthoDB" id="9808360at2"/>
<accession>A0A5P1WZ81</accession>
<evidence type="ECO:0000313" key="1">
    <source>
        <dbReference type="EMBL" id="QER66455.1"/>
    </source>
</evidence>
<dbReference type="NCBIfam" id="TIGR00738">
    <property type="entry name" value="rrf2_super"/>
    <property type="match status" value="1"/>
</dbReference>
<keyword evidence="2" id="KW-1185">Reference proteome</keyword>